<reference evidence="2 3" key="1">
    <citation type="journal article" date="2015" name="Genome Biol. Evol.">
        <title>Comparative Genomics of a Bacterivorous Green Alga Reveals Evolutionary Causalities and Consequences of Phago-Mixotrophic Mode of Nutrition.</title>
        <authorList>
            <person name="Burns J.A."/>
            <person name="Paasch A."/>
            <person name="Narechania A."/>
            <person name="Kim E."/>
        </authorList>
    </citation>
    <scope>NUCLEOTIDE SEQUENCE [LARGE SCALE GENOMIC DNA]</scope>
    <source>
        <strain evidence="2 3">PLY_AMNH</strain>
    </source>
</reference>
<name>A0AAE0GWR1_9CHLO</name>
<evidence type="ECO:0000313" key="3">
    <source>
        <dbReference type="Proteomes" id="UP001190700"/>
    </source>
</evidence>
<feature type="compositionally biased region" description="Gly residues" evidence="1">
    <location>
        <begin position="99"/>
        <end position="114"/>
    </location>
</feature>
<dbReference type="EMBL" id="LGRX02001739">
    <property type="protein sequence ID" value="KAK3285613.1"/>
    <property type="molecule type" value="Genomic_DNA"/>
</dbReference>
<proteinExistence type="predicted"/>
<accession>A0AAE0GWR1</accession>
<gene>
    <name evidence="2" type="ORF">CYMTET_6790</name>
</gene>
<protein>
    <submittedName>
        <fullName evidence="2">Uncharacterized protein</fullName>
    </submittedName>
</protein>
<dbReference type="AlphaFoldDB" id="A0AAE0GWR1"/>
<comment type="caution">
    <text evidence="2">The sequence shown here is derived from an EMBL/GenBank/DDBJ whole genome shotgun (WGS) entry which is preliminary data.</text>
</comment>
<sequence length="149" mass="15349">MGAVAMRGTVVDMEGSLVGAKLAEAEGRMAEVGMAVDAGVARGWTLWRAAWRDSEEELRLADMGVGMEVPVGMEVEVEEKEYRAETVRVGAKVDMADSGQGGGGGSVGRGGGGGRAVAEATAQVVMETAKAAEMGMRGAGCLDLGSRRW</sequence>
<evidence type="ECO:0000313" key="2">
    <source>
        <dbReference type="EMBL" id="KAK3285613.1"/>
    </source>
</evidence>
<dbReference type="Proteomes" id="UP001190700">
    <property type="component" value="Unassembled WGS sequence"/>
</dbReference>
<keyword evidence="3" id="KW-1185">Reference proteome</keyword>
<organism evidence="2 3">
    <name type="scientific">Cymbomonas tetramitiformis</name>
    <dbReference type="NCBI Taxonomy" id="36881"/>
    <lineage>
        <taxon>Eukaryota</taxon>
        <taxon>Viridiplantae</taxon>
        <taxon>Chlorophyta</taxon>
        <taxon>Pyramimonadophyceae</taxon>
        <taxon>Pyramimonadales</taxon>
        <taxon>Pyramimonadaceae</taxon>
        <taxon>Cymbomonas</taxon>
    </lineage>
</organism>
<evidence type="ECO:0000256" key="1">
    <source>
        <dbReference type="SAM" id="MobiDB-lite"/>
    </source>
</evidence>
<feature type="region of interest" description="Disordered" evidence="1">
    <location>
        <begin position="94"/>
        <end position="114"/>
    </location>
</feature>